<evidence type="ECO:0008006" key="3">
    <source>
        <dbReference type="Google" id="ProtNLM"/>
    </source>
</evidence>
<reference evidence="2" key="1">
    <citation type="submission" date="2017-03" db="EMBL/GenBank/DDBJ databases">
        <title>Phytopthora megakarya and P. palmivora, two closely related causual agents of cacao black pod achieved similar genome size and gene model numbers by different mechanisms.</title>
        <authorList>
            <person name="Ali S."/>
            <person name="Shao J."/>
            <person name="Larry D.J."/>
            <person name="Kronmiller B."/>
            <person name="Shen D."/>
            <person name="Strem M.D."/>
            <person name="Melnick R.L."/>
            <person name="Guiltinan M.J."/>
            <person name="Tyler B.M."/>
            <person name="Meinhardt L.W."/>
            <person name="Bailey B.A."/>
        </authorList>
    </citation>
    <scope>NUCLEOTIDE SEQUENCE [LARGE SCALE GENOMIC DNA]</scope>
    <source>
        <strain evidence="2">zdho120</strain>
    </source>
</reference>
<keyword evidence="2" id="KW-1185">Reference proteome</keyword>
<name>A0A225WXQ9_9STRA</name>
<evidence type="ECO:0000313" key="1">
    <source>
        <dbReference type="EMBL" id="OWZ22383.1"/>
    </source>
</evidence>
<dbReference type="STRING" id="4795.A0A225WXQ9"/>
<organism evidence="1 2">
    <name type="scientific">Phytophthora megakarya</name>
    <dbReference type="NCBI Taxonomy" id="4795"/>
    <lineage>
        <taxon>Eukaryota</taxon>
        <taxon>Sar</taxon>
        <taxon>Stramenopiles</taxon>
        <taxon>Oomycota</taxon>
        <taxon>Peronosporomycetes</taxon>
        <taxon>Peronosporales</taxon>
        <taxon>Peronosporaceae</taxon>
        <taxon>Phytophthora</taxon>
    </lineage>
</organism>
<gene>
    <name evidence="1" type="ORF">PHMEG_0002914</name>
</gene>
<sequence length="175" mass="20006">MPPGLDAMASPLPFAAKTLVAVTRVSFRDRSSPEPLDPLEYQRERWRRIKVHQEQHEYLCKLRDFLKGEVDRFAPRRLRKITKVADLFALDARGVLYRLAQSTRGRPRDAQDELRLVVPTTLRADIRASNEAKRSYVLNSTGPECMQLWNAMSGSVLIVRVAKDTNPTLAHLLEI</sequence>
<proteinExistence type="predicted"/>
<dbReference type="AlphaFoldDB" id="A0A225WXQ9"/>
<dbReference type="Proteomes" id="UP000198211">
    <property type="component" value="Unassembled WGS sequence"/>
</dbReference>
<dbReference type="OrthoDB" id="126096at2759"/>
<dbReference type="EMBL" id="NBNE01000141">
    <property type="protein sequence ID" value="OWZ22383.1"/>
    <property type="molecule type" value="Genomic_DNA"/>
</dbReference>
<accession>A0A225WXQ9</accession>
<protein>
    <recommendedName>
        <fullName evidence="3">Reverse transcriptase</fullName>
    </recommendedName>
</protein>
<evidence type="ECO:0000313" key="2">
    <source>
        <dbReference type="Proteomes" id="UP000198211"/>
    </source>
</evidence>
<comment type="caution">
    <text evidence="1">The sequence shown here is derived from an EMBL/GenBank/DDBJ whole genome shotgun (WGS) entry which is preliminary data.</text>
</comment>